<feature type="region of interest" description="Disordered" evidence="1">
    <location>
        <begin position="1"/>
        <end position="94"/>
    </location>
</feature>
<dbReference type="InterPro" id="IPR025241">
    <property type="entry name" value="DUF4190"/>
</dbReference>
<feature type="compositionally biased region" description="Low complexity" evidence="1">
    <location>
        <begin position="77"/>
        <end position="90"/>
    </location>
</feature>
<dbReference type="AlphaFoldDB" id="A0A2A2EHA8"/>
<accession>A0A2A2EHA8</accession>
<keyword evidence="2" id="KW-0812">Transmembrane</keyword>
<protein>
    <submittedName>
        <fullName evidence="4">Peptidyl-prolyl cis-trans isomerase</fullName>
    </submittedName>
</protein>
<feature type="transmembrane region" description="Helical" evidence="2">
    <location>
        <begin position="153"/>
        <end position="179"/>
    </location>
</feature>
<dbReference type="Proteomes" id="UP000218399">
    <property type="component" value="Unassembled WGS sequence"/>
</dbReference>
<feature type="compositionally biased region" description="Polar residues" evidence="1">
    <location>
        <begin position="60"/>
        <end position="74"/>
    </location>
</feature>
<dbReference type="EMBL" id="MVOH01000006">
    <property type="protein sequence ID" value="PAU68360.1"/>
    <property type="molecule type" value="Genomic_DNA"/>
</dbReference>
<keyword evidence="2" id="KW-0472">Membrane</keyword>
<evidence type="ECO:0000256" key="1">
    <source>
        <dbReference type="SAM" id="MobiDB-lite"/>
    </source>
</evidence>
<evidence type="ECO:0000313" key="5">
    <source>
        <dbReference type="Proteomes" id="UP000218399"/>
    </source>
</evidence>
<dbReference type="Pfam" id="PF13828">
    <property type="entry name" value="DUF4190"/>
    <property type="match status" value="1"/>
</dbReference>
<feature type="compositionally biased region" description="Basic and acidic residues" evidence="1">
    <location>
        <begin position="1"/>
        <end position="11"/>
    </location>
</feature>
<name>A0A2A2EHA8_9BIFI</name>
<feature type="transmembrane region" description="Helical" evidence="2">
    <location>
        <begin position="114"/>
        <end position="141"/>
    </location>
</feature>
<gene>
    <name evidence="4" type="ORF">B1526_0545</name>
</gene>
<keyword evidence="4" id="KW-0413">Isomerase</keyword>
<evidence type="ECO:0000256" key="2">
    <source>
        <dbReference type="SAM" id="Phobius"/>
    </source>
</evidence>
<feature type="domain" description="DUF4190" evidence="3">
    <location>
        <begin position="118"/>
        <end position="170"/>
    </location>
</feature>
<dbReference type="GO" id="GO:0016853">
    <property type="term" value="F:isomerase activity"/>
    <property type="evidence" value="ECO:0007669"/>
    <property type="project" value="UniProtKB-KW"/>
</dbReference>
<reference evidence="4 5" key="1">
    <citation type="journal article" date="2017" name="ISME J.">
        <title>Unveiling bifidobacterial biogeography across the mammalian branch of the tree of life.</title>
        <authorList>
            <person name="Milani C."/>
            <person name="Mangifesta M."/>
            <person name="Mancabelli L."/>
            <person name="Lugli G.A."/>
            <person name="James K."/>
            <person name="Duranti S."/>
            <person name="Turroni F."/>
            <person name="Ferrario C."/>
            <person name="Ossiprandi M.C."/>
            <person name="van Sinderen D."/>
            <person name="Ventura M."/>
        </authorList>
    </citation>
    <scope>NUCLEOTIDE SEQUENCE [LARGE SCALE GENOMIC DNA]</scope>
    <source>
        <strain evidence="5">Ham19E</strain>
    </source>
</reference>
<evidence type="ECO:0000259" key="3">
    <source>
        <dbReference type="Pfam" id="PF13828"/>
    </source>
</evidence>
<proteinExistence type="predicted"/>
<organism evidence="4 5">
    <name type="scientific">Bifidobacterium criceti</name>
    <dbReference type="NCBI Taxonomy" id="1960969"/>
    <lineage>
        <taxon>Bacteria</taxon>
        <taxon>Bacillati</taxon>
        <taxon>Actinomycetota</taxon>
        <taxon>Actinomycetes</taxon>
        <taxon>Bifidobacteriales</taxon>
        <taxon>Bifidobacteriaceae</taxon>
        <taxon>Bifidobacterium</taxon>
    </lineage>
</organism>
<dbReference type="OrthoDB" id="3238658at2"/>
<keyword evidence="2" id="KW-1133">Transmembrane helix</keyword>
<evidence type="ECO:0000313" key="4">
    <source>
        <dbReference type="EMBL" id="PAU68360.1"/>
    </source>
</evidence>
<dbReference type="RefSeq" id="WP_157908677.1">
    <property type="nucleotide sequence ID" value="NZ_MVOH01000006.1"/>
</dbReference>
<keyword evidence="5" id="KW-1185">Reference proteome</keyword>
<comment type="caution">
    <text evidence="4">The sequence shown here is derived from an EMBL/GenBank/DDBJ whole genome shotgun (WGS) entry which is preliminary data.</text>
</comment>
<sequence length="247" mass="26778">MNEDNYQHDAPNDGAQQPIDYTQQGQMQYGQGGEQPAPMNPYGDMQSPYAAAPQYEESRQFAQPPSLQPQQPTYGQPAAPAYPTASAPLPQGMPPQTPYGGQYYTDAPNPADRWSALCIIGFIMSFLIAPAGLIISVIALARIRKTDEKSRGMAIAGTIIGAVFTVLWIIGIAFTIWMFSNLDIDDDGAGNVTVCFQDECTTVDDAYDDDTDRPFGDDGADDIAFLDDAAAQLPSEEDARVVYELAM</sequence>